<dbReference type="PATRIC" id="fig|1158607.3.peg.1943"/>
<dbReference type="RefSeq" id="WP_010756967.1">
    <property type="nucleotide sequence ID" value="NZ_ASWD01000001.1"/>
</dbReference>
<proteinExistence type="predicted"/>
<feature type="compositionally biased region" description="Low complexity" evidence="1">
    <location>
        <begin position="51"/>
        <end position="64"/>
    </location>
</feature>
<keyword evidence="4" id="KW-1185">Reference proteome</keyword>
<comment type="caution">
    <text evidence="3">The sequence shown here is derived from an EMBL/GenBank/DDBJ whole genome shotgun (WGS) entry which is preliminary data.</text>
</comment>
<name>R2SMZ2_9ENTE</name>
<dbReference type="HOGENOM" id="CLU_1228366_0_0_9"/>
<dbReference type="Proteomes" id="UP000013782">
    <property type="component" value="Unassembled WGS sequence"/>
</dbReference>
<sequence length="225" mass="24910">MKKIFTYLFLSLAIISLSSCKNDKENTTASDNKPKSSSTVTKESSSKKKTSPSNKQSQTSKPPQVQSPEQSDSSLVVNDNQPPVQPEIATPSTEQTPQATNPTYLINSEQEALDKLNSTSTNGVYVHTSGGFDGTNYRFSFLSQGELYWATVNAMTGDISIEPDHPIHNQQEALDRINSLRDNPISMDTFDRSDGFHYQFIFVEDGKTLRATVTAQTGQVWYDVP</sequence>
<protein>
    <recommendedName>
        <fullName evidence="5">PepSY domain-containing protein</fullName>
    </recommendedName>
</protein>
<dbReference type="PROSITE" id="PS51257">
    <property type="entry name" value="PROKAR_LIPOPROTEIN"/>
    <property type="match status" value="1"/>
</dbReference>
<evidence type="ECO:0000313" key="4">
    <source>
        <dbReference type="Proteomes" id="UP000013782"/>
    </source>
</evidence>
<evidence type="ECO:0000256" key="2">
    <source>
        <dbReference type="SAM" id="SignalP"/>
    </source>
</evidence>
<evidence type="ECO:0000256" key="1">
    <source>
        <dbReference type="SAM" id="MobiDB-lite"/>
    </source>
</evidence>
<accession>R2SMZ2</accession>
<feature type="compositionally biased region" description="Polar residues" evidence="1">
    <location>
        <begin position="66"/>
        <end position="82"/>
    </location>
</feature>
<feature type="signal peptide" evidence="2">
    <location>
        <begin position="1"/>
        <end position="21"/>
    </location>
</feature>
<keyword evidence="2" id="KW-0732">Signal</keyword>
<reference evidence="3 4" key="1">
    <citation type="submission" date="2013-02" db="EMBL/GenBank/DDBJ databases">
        <title>The Genome Sequence of Enterococcus pallens BAA-351.</title>
        <authorList>
            <consortium name="The Broad Institute Genome Sequencing Platform"/>
            <consortium name="The Broad Institute Genome Sequencing Center for Infectious Disease"/>
            <person name="Earl A.M."/>
            <person name="Gilmore M.S."/>
            <person name="Lebreton F."/>
            <person name="Walker B."/>
            <person name="Young S.K."/>
            <person name="Zeng Q."/>
            <person name="Gargeya S."/>
            <person name="Fitzgerald M."/>
            <person name="Haas B."/>
            <person name="Abouelleil A."/>
            <person name="Alvarado L."/>
            <person name="Arachchi H.M."/>
            <person name="Berlin A.M."/>
            <person name="Chapman S.B."/>
            <person name="Dewar J."/>
            <person name="Goldberg J."/>
            <person name="Griggs A."/>
            <person name="Gujja S."/>
            <person name="Hansen M."/>
            <person name="Howarth C."/>
            <person name="Imamovic A."/>
            <person name="Larimer J."/>
            <person name="McCowan C."/>
            <person name="Murphy C."/>
            <person name="Neiman D."/>
            <person name="Pearson M."/>
            <person name="Priest M."/>
            <person name="Roberts A."/>
            <person name="Saif S."/>
            <person name="Shea T."/>
            <person name="Sisk P."/>
            <person name="Sykes S."/>
            <person name="Wortman J."/>
            <person name="Nusbaum C."/>
            <person name="Birren B."/>
        </authorList>
    </citation>
    <scope>NUCLEOTIDE SEQUENCE [LARGE SCALE GENOMIC DNA]</scope>
    <source>
        <strain evidence="3 4">ATCC BAA-351</strain>
    </source>
</reference>
<feature type="region of interest" description="Disordered" evidence="1">
    <location>
        <begin position="20"/>
        <end position="100"/>
    </location>
</feature>
<feature type="compositionally biased region" description="Polar residues" evidence="1">
    <location>
        <begin position="90"/>
        <end position="100"/>
    </location>
</feature>
<dbReference type="EMBL" id="AJAQ01000015">
    <property type="protein sequence ID" value="EOH94241.1"/>
    <property type="molecule type" value="Genomic_DNA"/>
</dbReference>
<organism evidence="3 4">
    <name type="scientific">Enterococcus pallens ATCC BAA-351</name>
    <dbReference type="NCBI Taxonomy" id="1158607"/>
    <lineage>
        <taxon>Bacteria</taxon>
        <taxon>Bacillati</taxon>
        <taxon>Bacillota</taxon>
        <taxon>Bacilli</taxon>
        <taxon>Lactobacillales</taxon>
        <taxon>Enterococcaceae</taxon>
        <taxon>Enterococcus</taxon>
    </lineage>
</organism>
<evidence type="ECO:0000313" key="3">
    <source>
        <dbReference type="EMBL" id="EOH94241.1"/>
    </source>
</evidence>
<feature type="chain" id="PRO_5039052870" description="PepSY domain-containing protein" evidence="2">
    <location>
        <begin position="22"/>
        <end position="225"/>
    </location>
</feature>
<evidence type="ECO:0008006" key="5">
    <source>
        <dbReference type="Google" id="ProtNLM"/>
    </source>
</evidence>
<gene>
    <name evidence="3" type="ORF">UAU_01976</name>
</gene>
<dbReference type="AlphaFoldDB" id="R2SMZ2"/>